<dbReference type="Proteomes" id="UP000663852">
    <property type="component" value="Unassembled WGS sequence"/>
</dbReference>
<comment type="similarity">
    <text evidence="1">Belongs to the ribose-phosphate pyrophosphokinase family.</text>
</comment>
<dbReference type="PANTHER" id="PTHR10210">
    <property type="entry name" value="RIBOSE-PHOSPHATE DIPHOSPHOKINASE FAMILY MEMBER"/>
    <property type="match status" value="1"/>
</dbReference>
<protein>
    <recommendedName>
        <fullName evidence="4">Ribose-phosphate pyrophosphokinase N-terminal domain-containing protein</fullName>
    </recommendedName>
</protein>
<dbReference type="InterPro" id="IPR005946">
    <property type="entry name" value="Rib-P_diPkinase"/>
</dbReference>
<dbReference type="OrthoDB" id="413572at2759"/>
<name>A0A814TS86_ADIRI</name>
<feature type="transmembrane region" description="Helical" evidence="3">
    <location>
        <begin position="21"/>
        <end position="41"/>
    </location>
</feature>
<dbReference type="GO" id="GO:0006015">
    <property type="term" value="P:5-phosphoribose 1-diphosphate biosynthetic process"/>
    <property type="evidence" value="ECO:0007669"/>
    <property type="project" value="TreeGrafter"/>
</dbReference>
<keyword evidence="3" id="KW-1133">Transmembrane helix</keyword>
<keyword evidence="3" id="KW-0812">Transmembrane</keyword>
<evidence type="ECO:0000256" key="2">
    <source>
        <dbReference type="ARBA" id="ARBA00022727"/>
    </source>
</evidence>
<dbReference type="Gene3D" id="3.40.50.2020">
    <property type="match status" value="2"/>
</dbReference>
<dbReference type="AlphaFoldDB" id="A0A814TS86"/>
<dbReference type="InterPro" id="IPR029099">
    <property type="entry name" value="Pribosyltran_N"/>
</dbReference>
<accession>A0A814TS86</accession>
<comment type="caution">
    <text evidence="5">The sequence shown here is derived from an EMBL/GenBank/DDBJ whole genome shotgun (WGS) entry which is preliminary data.</text>
</comment>
<keyword evidence="3" id="KW-0472">Membrane</keyword>
<dbReference type="GO" id="GO:0005737">
    <property type="term" value="C:cytoplasm"/>
    <property type="evidence" value="ECO:0007669"/>
    <property type="project" value="TreeGrafter"/>
</dbReference>
<feature type="domain" description="Ribose-phosphate pyrophosphokinase N-terminal" evidence="4">
    <location>
        <begin position="36"/>
        <end position="162"/>
    </location>
</feature>
<reference evidence="5" key="1">
    <citation type="submission" date="2021-02" db="EMBL/GenBank/DDBJ databases">
        <authorList>
            <person name="Nowell W R."/>
        </authorList>
    </citation>
    <scope>NUCLEOTIDE SEQUENCE</scope>
</reference>
<sequence>MSADRTGRAEMVIRIQIMMKDVFFLFSTIYLCFYHLVILTGNSYPELAENISRIVYSHRTDASRGLKPLGECRVFKNSDKETHVEIRESVRSKDVFIIQTGSTKDPNDNLMELMIMSYACKTSCARNIIGVLPYLPYSKQSKQKKRGCITMKLVAQMLVKAGLTHLITVDLHQKEIQGFFDIPVDNLRASSFLVDYIQEQVPDWRNAVIVARKPNQAKRVTGFAERLKLNIAVIHGSQDRESESEEADGRNSPPPLVVTGLDFPLVPVSERRSVFAIPSLVIGEQVNVKGKLPMDVVGDVNGRIAIILEDMIDDVPGLVQAADVLFDRGAYKVYALATHALFTCDAPVLIEKSRISEVVITNTVPHEFAKLQCSKIKTVDISLLLSEAIRRIHNQESMSYLFRNVEAND</sequence>
<dbReference type="SMART" id="SM01400">
    <property type="entry name" value="Pribosyltran_N"/>
    <property type="match status" value="1"/>
</dbReference>
<evidence type="ECO:0000256" key="1">
    <source>
        <dbReference type="ARBA" id="ARBA00006478"/>
    </source>
</evidence>
<evidence type="ECO:0000256" key="3">
    <source>
        <dbReference type="SAM" id="Phobius"/>
    </source>
</evidence>
<dbReference type="GO" id="GO:0004749">
    <property type="term" value="F:ribose phosphate diphosphokinase activity"/>
    <property type="evidence" value="ECO:0007669"/>
    <property type="project" value="TreeGrafter"/>
</dbReference>
<dbReference type="GO" id="GO:0000287">
    <property type="term" value="F:magnesium ion binding"/>
    <property type="evidence" value="ECO:0007669"/>
    <property type="project" value="InterPro"/>
</dbReference>
<gene>
    <name evidence="5" type="ORF">EDS130_LOCUS23291</name>
</gene>
<organism evidence="5 6">
    <name type="scientific">Adineta ricciae</name>
    <name type="common">Rotifer</name>
    <dbReference type="NCBI Taxonomy" id="249248"/>
    <lineage>
        <taxon>Eukaryota</taxon>
        <taxon>Metazoa</taxon>
        <taxon>Spiralia</taxon>
        <taxon>Gnathifera</taxon>
        <taxon>Rotifera</taxon>
        <taxon>Eurotatoria</taxon>
        <taxon>Bdelloidea</taxon>
        <taxon>Adinetida</taxon>
        <taxon>Adinetidae</taxon>
        <taxon>Adineta</taxon>
    </lineage>
</organism>
<dbReference type="NCBIfam" id="TIGR01251">
    <property type="entry name" value="ribP_PPkin"/>
    <property type="match status" value="1"/>
</dbReference>
<dbReference type="FunFam" id="3.40.50.2020:FF:000014">
    <property type="entry name" value="Ribose-phosphate pyrophosphokinase 1"/>
    <property type="match status" value="1"/>
</dbReference>
<dbReference type="PANTHER" id="PTHR10210:SF53">
    <property type="entry name" value="GH23275P"/>
    <property type="match status" value="1"/>
</dbReference>
<proteinExistence type="inferred from homology"/>
<dbReference type="Pfam" id="PF14572">
    <property type="entry name" value="Pribosyl_synth"/>
    <property type="match status" value="1"/>
</dbReference>
<dbReference type="EMBL" id="CAJNOJ010000126">
    <property type="protein sequence ID" value="CAF1163787.1"/>
    <property type="molecule type" value="Genomic_DNA"/>
</dbReference>
<evidence type="ECO:0000313" key="6">
    <source>
        <dbReference type="Proteomes" id="UP000663852"/>
    </source>
</evidence>
<evidence type="ECO:0000259" key="4">
    <source>
        <dbReference type="Pfam" id="PF13793"/>
    </source>
</evidence>
<dbReference type="GO" id="GO:0002189">
    <property type="term" value="C:ribose phosphate diphosphokinase complex"/>
    <property type="evidence" value="ECO:0007669"/>
    <property type="project" value="TreeGrafter"/>
</dbReference>
<keyword evidence="2" id="KW-0545">Nucleotide biosynthesis</keyword>
<dbReference type="Pfam" id="PF13793">
    <property type="entry name" value="Pribosyltran_N"/>
    <property type="match status" value="1"/>
</dbReference>
<evidence type="ECO:0000313" key="5">
    <source>
        <dbReference type="EMBL" id="CAF1163787.1"/>
    </source>
</evidence>
<dbReference type="GO" id="GO:0005524">
    <property type="term" value="F:ATP binding"/>
    <property type="evidence" value="ECO:0007669"/>
    <property type="project" value="TreeGrafter"/>
</dbReference>
<dbReference type="SUPFAM" id="SSF53271">
    <property type="entry name" value="PRTase-like"/>
    <property type="match status" value="2"/>
</dbReference>
<dbReference type="InterPro" id="IPR029057">
    <property type="entry name" value="PRTase-like"/>
</dbReference>
<dbReference type="GO" id="GO:0006164">
    <property type="term" value="P:purine nucleotide biosynthetic process"/>
    <property type="evidence" value="ECO:0007669"/>
    <property type="project" value="TreeGrafter"/>
</dbReference>